<name>A0A1A8EB92_NOTKA</name>
<sequence>MISAVNYICMNDLGRRWRRSWVSAPHLEGLHPAQSHSPSVLGQHTGLLVVIGGTGAPKCVVTHRRQRVNMCTKGVW</sequence>
<reference evidence="1" key="2">
    <citation type="submission" date="2016-06" db="EMBL/GenBank/DDBJ databases">
        <title>The genome of a short-lived fish provides insights into sex chromosome evolution and the genetic control of aging.</title>
        <authorList>
            <person name="Reichwald K."/>
            <person name="Felder M."/>
            <person name="Petzold A."/>
            <person name="Koch P."/>
            <person name="Groth M."/>
            <person name="Platzer M."/>
        </authorList>
    </citation>
    <scope>NUCLEOTIDE SEQUENCE</scope>
    <source>
        <tissue evidence="1">Brain</tissue>
    </source>
</reference>
<feature type="non-terminal residue" evidence="1">
    <location>
        <position position="76"/>
    </location>
</feature>
<reference evidence="1" key="1">
    <citation type="submission" date="2016-05" db="EMBL/GenBank/DDBJ databases">
        <authorList>
            <person name="Lavstsen T."/>
            <person name="Jespersen J.S."/>
        </authorList>
    </citation>
    <scope>NUCLEOTIDE SEQUENCE</scope>
    <source>
        <tissue evidence="1">Brain</tissue>
    </source>
</reference>
<evidence type="ECO:0000313" key="1">
    <source>
        <dbReference type="EMBL" id="SBQ42369.1"/>
    </source>
</evidence>
<protein>
    <submittedName>
        <fullName evidence="1">Chromosome 19 open reading frame 52</fullName>
    </submittedName>
</protein>
<dbReference type="AlphaFoldDB" id="A0A1A8EB92"/>
<accession>A0A1A8EB92</accession>
<proteinExistence type="predicted"/>
<gene>
    <name evidence="1" type="primary">C3H19ORF52</name>
</gene>
<organism evidence="1">
    <name type="scientific">Nothobranchius kadleci</name>
    <name type="common">African annual killifish</name>
    <dbReference type="NCBI Taxonomy" id="1051664"/>
    <lineage>
        <taxon>Eukaryota</taxon>
        <taxon>Metazoa</taxon>
        <taxon>Chordata</taxon>
        <taxon>Craniata</taxon>
        <taxon>Vertebrata</taxon>
        <taxon>Euteleostomi</taxon>
        <taxon>Actinopterygii</taxon>
        <taxon>Neopterygii</taxon>
        <taxon>Teleostei</taxon>
        <taxon>Neoteleostei</taxon>
        <taxon>Acanthomorphata</taxon>
        <taxon>Ovalentaria</taxon>
        <taxon>Atherinomorphae</taxon>
        <taxon>Cyprinodontiformes</taxon>
        <taxon>Nothobranchiidae</taxon>
        <taxon>Nothobranchius</taxon>
    </lineage>
</organism>
<dbReference type="EMBL" id="HAEA01013889">
    <property type="protein sequence ID" value="SBQ42369.1"/>
    <property type="molecule type" value="Transcribed_RNA"/>
</dbReference>